<dbReference type="PANTHER" id="PTHR33677:SF5">
    <property type="entry name" value="TRANSCRIPTIONAL REPRESSOR FRMR"/>
    <property type="match status" value="1"/>
</dbReference>
<dbReference type="Pfam" id="PF02583">
    <property type="entry name" value="Trns_repr_metal"/>
    <property type="match status" value="1"/>
</dbReference>
<comment type="caution">
    <text evidence="3">The sequence shown here is derived from an EMBL/GenBank/DDBJ whole genome shotgun (WGS) entry which is preliminary data.</text>
</comment>
<dbReference type="EMBL" id="JBHSTI010000008">
    <property type="protein sequence ID" value="MFC6239200.1"/>
    <property type="molecule type" value="Genomic_DNA"/>
</dbReference>
<dbReference type="PANTHER" id="PTHR33677">
    <property type="entry name" value="TRANSCRIPTIONAL REPRESSOR FRMR-RELATED"/>
    <property type="match status" value="1"/>
</dbReference>
<evidence type="ECO:0000256" key="1">
    <source>
        <dbReference type="ARBA" id="ARBA00005428"/>
    </source>
</evidence>
<protein>
    <submittedName>
        <fullName evidence="3">Metal-sensitive transcriptional regulator</fullName>
    </submittedName>
</protein>
<dbReference type="InterPro" id="IPR038390">
    <property type="entry name" value="Metal_Tscrpt_repr_sf"/>
</dbReference>
<keyword evidence="2" id="KW-0186">Copper</keyword>
<gene>
    <name evidence="3" type="ORF">ACFQGU_15065</name>
</gene>
<sequence>MSPTPTGASASMHPEAAKAVIARLKRARGQLDGVIAMIEADRDCSDIVTQLSAASKAVDRAAFSVVACGLEMCLEAESKGETPALDRARLEKLFLSLA</sequence>
<dbReference type="InterPro" id="IPR003735">
    <property type="entry name" value="Metal_Tscrpt_repr"/>
</dbReference>
<comment type="similarity">
    <text evidence="1">Belongs to the CsoR family.</text>
</comment>
<evidence type="ECO:0000313" key="3">
    <source>
        <dbReference type="EMBL" id="MFC6239200.1"/>
    </source>
</evidence>
<name>A0ABW1T551_9ACTN</name>
<accession>A0ABW1T551</accession>
<dbReference type="RefSeq" id="WP_386768063.1">
    <property type="nucleotide sequence ID" value="NZ_JBHSTI010000008.1"/>
</dbReference>
<keyword evidence="4" id="KW-1185">Reference proteome</keyword>
<dbReference type="Gene3D" id="1.20.58.1000">
    <property type="entry name" value="Metal-sensitive repressor, helix protomer"/>
    <property type="match status" value="1"/>
</dbReference>
<evidence type="ECO:0000313" key="4">
    <source>
        <dbReference type="Proteomes" id="UP001596138"/>
    </source>
</evidence>
<reference evidence="4" key="1">
    <citation type="journal article" date="2019" name="Int. J. Syst. Evol. Microbiol.">
        <title>The Global Catalogue of Microorganisms (GCM) 10K type strain sequencing project: providing services to taxonomists for standard genome sequencing and annotation.</title>
        <authorList>
            <consortium name="The Broad Institute Genomics Platform"/>
            <consortium name="The Broad Institute Genome Sequencing Center for Infectious Disease"/>
            <person name="Wu L."/>
            <person name="Ma J."/>
        </authorList>
    </citation>
    <scope>NUCLEOTIDE SEQUENCE [LARGE SCALE GENOMIC DNA]</scope>
    <source>
        <strain evidence="4">CGMCC 4.7317</strain>
    </source>
</reference>
<evidence type="ECO:0000256" key="2">
    <source>
        <dbReference type="ARBA" id="ARBA00023008"/>
    </source>
</evidence>
<organism evidence="3 4">
    <name type="scientific">Longivirga aurantiaca</name>
    <dbReference type="NCBI Taxonomy" id="1837743"/>
    <lineage>
        <taxon>Bacteria</taxon>
        <taxon>Bacillati</taxon>
        <taxon>Actinomycetota</taxon>
        <taxon>Actinomycetes</taxon>
        <taxon>Sporichthyales</taxon>
        <taxon>Sporichthyaceae</taxon>
        <taxon>Longivirga</taxon>
    </lineage>
</organism>
<dbReference type="Proteomes" id="UP001596138">
    <property type="component" value="Unassembled WGS sequence"/>
</dbReference>
<dbReference type="CDD" id="cd10148">
    <property type="entry name" value="CsoR-like_DUF156"/>
    <property type="match status" value="1"/>
</dbReference>
<proteinExistence type="inferred from homology"/>